<sequence>MLFRAKMLTFAVERKNSLGDSEIDRNWACLTIFDFLGLRSLPVTDSNFRLDTEMEADFFTSGVIREDAFEAGDTNNNQDNLVIDGERCGICMDVVVDRGVLDCCQHWFCFVCIDNWATITNLCPLCQNELQLITCVSVYDTIGNNKVEDGAFSRDDDWSIEGKNDTLSFPSYYIDENAVICLNDDGCKIRSGSATIEGDSGLDTSIACDSCDIWYHAFCVGFDPEGTSDITWLCPRCVTNDVPKRTDTNSTERANMEGDLDNANNECQTESSLLGKVSVSVADTGETAVVVSMVEGNQLIPASSKKCSPSLEVDKDQMKESCVSMYNTSNHQSQTENKIISPIMKEQDLELSLSHNISYNLPSNSLVHDDLSAQPVRSELSSFDATKLCNESHVGASPPRNESDFGLHLGFSVGSFLSVDDLDKNDRKGLVTDVQRSNPEESLLKGDEIEPNACTDNARVAGGKRKHVGHSIDQVRIEVDGKVATPEVEVSQKKIRAEATQVINPKDSADASSLDNDQNSPRIAADSRGDDFKHCLVEENISSDIINIVKGTNRRLPDKVSGTNAHDKLSKNKENMVGLRVKKIMKRASDDGESSLVVQNLRKEIREVVRNKSSESFEENIFDPKLLAAFRAAITGPKTEPGNKLYPLALKAKKSMLQKGKIREHLTRKIFADSNGRRKRAWDRDCEIEFWRYRCMRTTKPEKIETLKSVLDVLRKNSESPQSKQGSESQLNNPILSRLYLADTSVFPRKDDVKPLSALESASNSEQNKQHNPSGKGKGSNLYINNSTIKATEANNVVSKAGVRSSEYKVNKKIVPGSFGDSSTSGSHSSSNPKRTSITCTGEEVGAKSNAIKSDKRKWALEVLARKTAAGSGKTANESQKYDAVLKGNYPLLAQLPPDMRPVLAPSRHNKIPISVRQTQLYRLTEHLLRKINLPVIRRTADTELAVADAINIEKEVADKSNSKLVYLNLCSQEILHRTNNRKSHESNDANPSITSAVLTVRSEENAYENSTDPAVEEALKNAGLLSDSPPNSPHEKRELCNNEDDLPGPDNIFELDSHPELDIYGDFEYDLEDEDYIGASVAKNKNSQQDDCGSKMKLVFSTMNLKKSDAAFDCVNNERSENKEVSCNASCSPNSHGDASHGNCTIGAEVDKASDTLLSEGAVEPFDAEFEELYGPDKEPLAKKFPDGDSRKLQGDGQIENGGHIKEKHVLEQEMNASGSSSGHDILFNVSGTSDNFQRKVEKSDATAKQYDCVNNVSKKVEAFVKEHIRPLCKSGVITVEQYRWAIAKTTDKVMKYHCKAKNANFLVKEGDKVKKLAQQYVEAAQQNTKN</sequence>
<organism evidence="1 2">
    <name type="scientific">Bauhinia variegata</name>
    <name type="common">Purple orchid tree</name>
    <name type="synonym">Phanera variegata</name>
    <dbReference type="NCBI Taxonomy" id="167791"/>
    <lineage>
        <taxon>Eukaryota</taxon>
        <taxon>Viridiplantae</taxon>
        <taxon>Streptophyta</taxon>
        <taxon>Embryophyta</taxon>
        <taxon>Tracheophyta</taxon>
        <taxon>Spermatophyta</taxon>
        <taxon>Magnoliopsida</taxon>
        <taxon>eudicotyledons</taxon>
        <taxon>Gunneridae</taxon>
        <taxon>Pentapetalae</taxon>
        <taxon>rosids</taxon>
        <taxon>fabids</taxon>
        <taxon>Fabales</taxon>
        <taxon>Fabaceae</taxon>
        <taxon>Cercidoideae</taxon>
        <taxon>Cercideae</taxon>
        <taxon>Bauhiniinae</taxon>
        <taxon>Bauhinia</taxon>
    </lineage>
</organism>
<gene>
    <name evidence="1" type="ORF">L6164_019341</name>
</gene>
<dbReference type="EMBL" id="CM039433">
    <property type="protein sequence ID" value="KAI4326811.1"/>
    <property type="molecule type" value="Genomic_DNA"/>
</dbReference>
<dbReference type="Proteomes" id="UP000828941">
    <property type="component" value="Chromosome 8"/>
</dbReference>
<comment type="caution">
    <text evidence="1">The sequence shown here is derived from an EMBL/GenBank/DDBJ whole genome shotgun (WGS) entry which is preliminary data.</text>
</comment>
<reference evidence="1 2" key="1">
    <citation type="journal article" date="2022" name="DNA Res.">
        <title>Chromosomal-level genome assembly of the orchid tree Bauhinia variegata (Leguminosae; Cercidoideae) supports the allotetraploid origin hypothesis of Bauhinia.</title>
        <authorList>
            <person name="Zhong Y."/>
            <person name="Chen Y."/>
            <person name="Zheng D."/>
            <person name="Pang J."/>
            <person name="Liu Y."/>
            <person name="Luo S."/>
            <person name="Meng S."/>
            <person name="Qian L."/>
            <person name="Wei D."/>
            <person name="Dai S."/>
            <person name="Zhou R."/>
        </authorList>
    </citation>
    <scope>NUCLEOTIDE SEQUENCE [LARGE SCALE GENOMIC DNA]</scope>
    <source>
        <strain evidence="1">BV-YZ2020</strain>
    </source>
</reference>
<keyword evidence="2" id="KW-1185">Reference proteome</keyword>
<name>A0ACB9MRR2_BAUVA</name>
<evidence type="ECO:0000313" key="2">
    <source>
        <dbReference type="Proteomes" id="UP000828941"/>
    </source>
</evidence>
<protein>
    <submittedName>
        <fullName evidence="1">Uncharacterized protein</fullName>
    </submittedName>
</protein>
<proteinExistence type="predicted"/>
<evidence type="ECO:0000313" key="1">
    <source>
        <dbReference type="EMBL" id="KAI4326811.1"/>
    </source>
</evidence>
<accession>A0ACB9MRR2</accession>